<name>A0A1I5KR48_9BACT</name>
<gene>
    <name evidence="2" type="ORF">SAMN05216234_10146</name>
</gene>
<keyword evidence="2" id="KW-0808">Transferase</keyword>
<dbReference type="AlphaFoldDB" id="A0A1I5KR48"/>
<evidence type="ECO:0000313" key="3">
    <source>
        <dbReference type="Proteomes" id="UP000199227"/>
    </source>
</evidence>
<dbReference type="OrthoDB" id="14556at2"/>
<dbReference type="InterPro" id="IPR043519">
    <property type="entry name" value="NT_sf"/>
</dbReference>
<dbReference type="SUPFAM" id="SSF81301">
    <property type="entry name" value="Nucleotidyltransferase"/>
    <property type="match status" value="1"/>
</dbReference>
<accession>A0A1I5KR48</accession>
<sequence length="96" mass="11349">MRLTQHEIRSIKKAFEEVFEGGKIYLFGSRVDDTKRGGDIDLYLVPSKKFDDERERKIKFLIKLDEYIGEQKIDVILAKDKNRLIEQEALRYGVEL</sequence>
<feature type="domain" description="Polymerase beta nucleotidyltransferase" evidence="1">
    <location>
        <begin position="11"/>
        <end position="94"/>
    </location>
</feature>
<dbReference type="STRING" id="223786.SAMN05216234_10146"/>
<dbReference type="InterPro" id="IPR041633">
    <property type="entry name" value="Polbeta"/>
</dbReference>
<dbReference type="EMBL" id="FOXB01000001">
    <property type="protein sequence ID" value="SFO87468.1"/>
    <property type="molecule type" value="Genomic_DNA"/>
</dbReference>
<evidence type="ECO:0000259" key="1">
    <source>
        <dbReference type="Pfam" id="PF18765"/>
    </source>
</evidence>
<protein>
    <submittedName>
        <fullName evidence="2">Nucleotidyltransferase domain-containing protein</fullName>
    </submittedName>
</protein>
<evidence type="ECO:0000313" key="2">
    <source>
        <dbReference type="EMBL" id="SFO87468.1"/>
    </source>
</evidence>
<dbReference type="Proteomes" id="UP000199227">
    <property type="component" value="Unassembled WGS sequence"/>
</dbReference>
<reference evidence="2 3" key="1">
    <citation type="submission" date="2016-10" db="EMBL/GenBank/DDBJ databases">
        <authorList>
            <person name="de Groot N.N."/>
        </authorList>
    </citation>
    <scope>NUCLEOTIDE SEQUENCE [LARGE SCALE GENOMIC DNA]</scope>
    <source>
        <strain evidence="2 3">EP1-55-1</strain>
    </source>
</reference>
<dbReference type="RefSeq" id="WP_092909740.1">
    <property type="nucleotide sequence ID" value="NZ_FOXB01000001.1"/>
</dbReference>
<keyword evidence="3" id="KW-1185">Reference proteome</keyword>
<proteinExistence type="predicted"/>
<dbReference type="GO" id="GO:0016740">
    <property type="term" value="F:transferase activity"/>
    <property type="evidence" value="ECO:0007669"/>
    <property type="project" value="UniProtKB-KW"/>
</dbReference>
<organism evidence="2 3">
    <name type="scientific">Hydrogenimonas thermophila</name>
    <dbReference type="NCBI Taxonomy" id="223786"/>
    <lineage>
        <taxon>Bacteria</taxon>
        <taxon>Pseudomonadati</taxon>
        <taxon>Campylobacterota</taxon>
        <taxon>Epsilonproteobacteria</taxon>
        <taxon>Campylobacterales</taxon>
        <taxon>Hydrogenimonadaceae</taxon>
        <taxon>Hydrogenimonas</taxon>
    </lineage>
</organism>
<dbReference type="Pfam" id="PF18765">
    <property type="entry name" value="Polbeta"/>
    <property type="match status" value="1"/>
</dbReference>
<dbReference type="Gene3D" id="3.30.460.10">
    <property type="entry name" value="Beta Polymerase, domain 2"/>
    <property type="match status" value="1"/>
</dbReference>